<dbReference type="EMBL" id="JAMZIH010002822">
    <property type="protein sequence ID" value="KAJ1677201.1"/>
    <property type="molecule type" value="Genomic_DNA"/>
</dbReference>
<proteinExistence type="predicted"/>
<keyword evidence="2" id="KW-1185">Reference proteome</keyword>
<dbReference type="Proteomes" id="UP001145114">
    <property type="component" value="Unassembled WGS sequence"/>
</dbReference>
<evidence type="ECO:0000313" key="2">
    <source>
        <dbReference type="Proteomes" id="UP001145114"/>
    </source>
</evidence>
<gene>
    <name evidence="1" type="ORF">EV182_006668</name>
</gene>
<evidence type="ECO:0000313" key="1">
    <source>
        <dbReference type="EMBL" id="KAJ1677201.1"/>
    </source>
</evidence>
<organism evidence="1 2">
    <name type="scientific">Spiromyces aspiralis</name>
    <dbReference type="NCBI Taxonomy" id="68401"/>
    <lineage>
        <taxon>Eukaryota</taxon>
        <taxon>Fungi</taxon>
        <taxon>Fungi incertae sedis</taxon>
        <taxon>Zoopagomycota</taxon>
        <taxon>Kickxellomycotina</taxon>
        <taxon>Kickxellomycetes</taxon>
        <taxon>Kickxellales</taxon>
        <taxon>Kickxellaceae</taxon>
        <taxon>Spiromyces</taxon>
    </lineage>
</organism>
<comment type="caution">
    <text evidence="1">The sequence shown here is derived from an EMBL/GenBank/DDBJ whole genome shotgun (WGS) entry which is preliminary data.</text>
</comment>
<protein>
    <submittedName>
        <fullName evidence="1">Uncharacterized protein</fullName>
    </submittedName>
</protein>
<name>A0ACC1HPE8_9FUNG</name>
<reference evidence="1" key="1">
    <citation type="submission" date="2022-06" db="EMBL/GenBank/DDBJ databases">
        <title>Phylogenomic reconstructions and comparative analyses of Kickxellomycotina fungi.</title>
        <authorList>
            <person name="Reynolds N.K."/>
            <person name="Stajich J.E."/>
            <person name="Barry K."/>
            <person name="Grigoriev I.V."/>
            <person name="Crous P."/>
            <person name="Smith M.E."/>
        </authorList>
    </citation>
    <scope>NUCLEOTIDE SEQUENCE</scope>
    <source>
        <strain evidence="1">RSA 2271</strain>
    </source>
</reference>
<accession>A0ACC1HPE8</accession>
<sequence>MHAHALLASTVKDISRHNYQYLAHTIQDVHRFQKPQRVPYLLTLVREIHYLELGWKCIVIDPTGEIEMSVPPATLKQARHAIRIGAVMVFKDVPLGWRRGYSPYLVATDDCIEHIFTPQQTVDEEPRVMISTQAFSSAQDVANGQNQLPRQQESRRQTVLAQRIDGTQPEINQHITRTARNDNSNNNNAAGSSLNITRRPPASPLPTCDNSESDLENDLAYLDTLNQDCDDGGDYDGC</sequence>